<dbReference type="RefSeq" id="WP_284032013.1">
    <property type="nucleotide sequence ID" value="NZ_CP126154.1"/>
</dbReference>
<sequence>MADDGTRSGREGDGIGDGSGAVADATDEWMDGAGGDAAYRRLDVDGWGDGPDPDRVKRVLDAALGTAPYEFDLREVAPGERLPEPGDRPTGARELVFVLAGALSVEVDEETRRVGPNEAVLVPPDASPRPVAAGDDPCRFLALGAP</sequence>
<dbReference type="AlphaFoldDB" id="A0ABD5WBS2"/>
<protein>
    <submittedName>
        <fullName evidence="3">Cupin domain-containing protein</fullName>
    </submittedName>
</protein>
<dbReference type="Pfam" id="PF07883">
    <property type="entry name" value="Cupin_2"/>
    <property type="match status" value="1"/>
</dbReference>
<dbReference type="GeneID" id="81123835"/>
<evidence type="ECO:0000313" key="4">
    <source>
        <dbReference type="Proteomes" id="UP001596461"/>
    </source>
</evidence>
<organism evidence="3 4">
    <name type="scientific">Halobaculum lipolyticum</name>
    <dbReference type="NCBI Taxonomy" id="3032001"/>
    <lineage>
        <taxon>Archaea</taxon>
        <taxon>Methanobacteriati</taxon>
        <taxon>Methanobacteriota</taxon>
        <taxon>Stenosarchaea group</taxon>
        <taxon>Halobacteria</taxon>
        <taxon>Halobacteriales</taxon>
        <taxon>Haloferacaceae</taxon>
        <taxon>Halobaculum</taxon>
    </lineage>
</organism>
<accession>A0ABD5WBS2</accession>
<evidence type="ECO:0000313" key="3">
    <source>
        <dbReference type="EMBL" id="MFC7069342.1"/>
    </source>
</evidence>
<dbReference type="InterPro" id="IPR011051">
    <property type="entry name" value="RmlC_Cupin_sf"/>
</dbReference>
<dbReference type="EMBL" id="JBHTAH010000004">
    <property type="protein sequence ID" value="MFC7069342.1"/>
    <property type="molecule type" value="Genomic_DNA"/>
</dbReference>
<reference evidence="3 4" key="1">
    <citation type="journal article" date="2019" name="Int. J. Syst. Evol. Microbiol.">
        <title>The Global Catalogue of Microorganisms (GCM) 10K type strain sequencing project: providing services to taxonomists for standard genome sequencing and annotation.</title>
        <authorList>
            <consortium name="The Broad Institute Genomics Platform"/>
            <consortium name="The Broad Institute Genome Sequencing Center for Infectious Disease"/>
            <person name="Wu L."/>
            <person name="Ma J."/>
        </authorList>
    </citation>
    <scope>NUCLEOTIDE SEQUENCE [LARGE SCALE GENOMIC DNA]</scope>
    <source>
        <strain evidence="3 4">DT31</strain>
    </source>
</reference>
<dbReference type="InterPro" id="IPR013096">
    <property type="entry name" value="Cupin_2"/>
</dbReference>
<proteinExistence type="predicted"/>
<dbReference type="SUPFAM" id="SSF51182">
    <property type="entry name" value="RmlC-like cupins"/>
    <property type="match status" value="1"/>
</dbReference>
<dbReference type="Proteomes" id="UP001596461">
    <property type="component" value="Unassembled WGS sequence"/>
</dbReference>
<keyword evidence="4" id="KW-1185">Reference proteome</keyword>
<dbReference type="Gene3D" id="2.60.120.10">
    <property type="entry name" value="Jelly Rolls"/>
    <property type="match status" value="1"/>
</dbReference>
<name>A0ABD5WBS2_9EURY</name>
<feature type="region of interest" description="Disordered" evidence="1">
    <location>
        <begin position="1"/>
        <end position="33"/>
    </location>
</feature>
<evidence type="ECO:0000256" key="1">
    <source>
        <dbReference type="SAM" id="MobiDB-lite"/>
    </source>
</evidence>
<comment type="caution">
    <text evidence="3">The sequence shown here is derived from an EMBL/GenBank/DDBJ whole genome shotgun (WGS) entry which is preliminary data.</text>
</comment>
<feature type="domain" description="Cupin type-2" evidence="2">
    <location>
        <begin position="75"/>
        <end position="142"/>
    </location>
</feature>
<feature type="compositionally biased region" description="Basic and acidic residues" evidence="1">
    <location>
        <begin position="1"/>
        <end position="13"/>
    </location>
</feature>
<gene>
    <name evidence="3" type="ORF">ACFQL9_06785</name>
</gene>
<dbReference type="InterPro" id="IPR014710">
    <property type="entry name" value="RmlC-like_jellyroll"/>
</dbReference>
<evidence type="ECO:0000259" key="2">
    <source>
        <dbReference type="Pfam" id="PF07883"/>
    </source>
</evidence>